<dbReference type="InterPro" id="IPR040097">
    <property type="entry name" value="FAAL/FAAC"/>
</dbReference>
<name>A0A6S6RWI4_9GAMM</name>
<evidence type="ECO:0000256" key="2">
    <source>
        <dbReference type="ARBA" id="ARBA00022598"/>
    </source>
</evidence>
<dbReference type="AlphaFoldDB" id="A0A6S6RWI4"/>
<keyword evidence="4" id="KW-0443">Lipid metabolism</keyword>
<reference evidence="9" key="1">
    <citation type="submission" date="2020-01" db="EMBL/GenBank/DDBJ databases">
        <authorList>
            <person name="Meier V. D."/>
            <person name="Meier V D."/>
        </authorList>
    </citation>
    <scope>NUCLEOTIDE SEQUENCE</scope>
    <source>
        <strain evidence="9">HLG_WM_MAG_09</strain>
    </source>
</reference>
<dbReference type="Gene3D" id="1.10.1200.10">
    <property type="entry name" value="ACP-like"/>
    <property type="match status" value="1"/>
</dbReference>
<dbReference type="InterPro" id="IPR036736">
    <property type="entry name" value="ACP-like_sf"/>
</dbReference>
<dbReference type="CDD" id="cd05931">
    <property type="entry name" value="FAAL"/>
    <property type="match status" value="1"/>
</dbReference>
<dbReference type="Pfam" id="PF00501">
    <property type="entry name" value="AMP-binding"/>
    <property type="match status" value="1"/>
</dbReference>
<evidence type="ECO:0000259" key="6">
    <source>
        <dbReference type="Pfam" id="PF00501"/>
    </source>
</evidence>
<dbReference type="GO" id="GO:0006633">
    <property type="term" value="P:fatty acid biosynthetic process"/>
    <property type="evidence" value="ECO:0007669"/>
    <property type="project" value="TreeGrafter"/>
</dbReference>
<protein>
    <recommendedName>
        <fullName evidence="10">Carrier domain-containing protein</fullName>
    </recommendedName>
</protein>
<evidence type="ECO:0000256" key="4">
    <source>
        <dbReference type="ARBA" id="ARBA00023098"/>
    </source>
</evidence>
<dbReference type="Gene3D" id="3.30.559.10">
    <property type="entry name" value="Chloramphenicol acetyltransferase-like domain"/>
    <property type="match status" value="1"/>
</dbReference>
<dbReference type="InterPro" id="IPR023213">
    <property type="entry name" value="CAT-like_dom_sf"/>
</dbReference>
<dbReference type="Pfam" id="PF23024">
    <property type="entry name" value="AMP-dom_DIP2-like"/>
    <property type="match status" value="1"/>
</dbReference>
<dbReference type="GO" id="GO:0071766">
    <property type="term" value="P:Actinobacterium-type cell wall biogenesis"/>
    <property type="evidence" value="ECO:0007669"/>
    <property type="project" value="UniProtKB-ARBA"/>
</dbReference>
<sequence>MAADTLTAFNLPEVIACLAQNKPQQTAFIYLRDGDTDAVSINYAELDSRARELAVHMLANADHCQPPSDFKRALLLHPPGLEFIVGLCACFYAGVTAIPCYPPSARLNSRSSERFLRLVEDADAHFALTDADNLAKIRLHLSQPSIRLIATDAFEAPAAADLLPVHSQDIALIQYTSGSSGAANGVLLNHANLLANLASIKSSFSLSSDSRVVNWLPPYHDMGLIGGILSALYSGYLMVFMSPAHFLQRPLRWLTAIDRYKANTSGGPGFAYDLCVDKIAAADIQTLDLSRWQLAFCGAEPVRPETMRRFHQAFSSAGFRSTTLFPCYGLAEATLMATAVKLGAGPRFQYFDAQALNQGQAIVVSDPVESYELTSCGDVAQGFSLKIVEPEKCTPCPDGFIGEIWLSGGSIAQGYWRQPKQSDEVFNTEESNERWLRTGDLGFIEGGELFVSGRLKDLLIIRGRNYYPSDVEETVTNSHPSLARNACAAFTVDTKLIIAAEIRREARRDINPERVLRTIRQALSDYFDLSAQHIVLIRPGALIRTTSGKISRSACKAHYLNNEWKPLSGSANKDSLTRSDESSSPPVDDALNDPIILGLAAMLQVSPDALDSGQTLGELGIDSLKRVEMTLYLETIVGYTPDPSLLTPDLPLADLVTLLRQPQAENPPAEQDKHALSELSGTLPMTPLQSAFLAAFPGPDAAEGEEKEKSGPGDFISFIYLRTPVNLEVETLKLALQRLSQHFDSLRLRFHYQEGQWSQRYAVDPDHLRFERIDMTGLDKAQVSAQREAMTSRVTQGFDLAQGPLARAVFFDRGTGETGILGIAFHHLAIDVISVSIFATLLQQVYAQLLTATAVYLPPSPLYGRWLSAMAAHAESIAHSQVGYWQQVCGVPAHQKFSGQVRQSRTQDIESLHRKVLPFASLSTFDSRQLLQRYPQPDVVFLAALAYAWCQHSGDDHALILLEHHGRVAYGDEPIPWTTMGWFVNRFPVRIPVSNEQSPAALVAATQALLAQVPDEGVGYGLLEWVRKDQAIQQTMKSLRRPMLAVHYRGSIDSGFRSDAPLPNIGSHSLFAAYSKALHYNNQSCHLTLFSSLKAGSMKLGMQYAPFEMAESVARVLFTDLQTFIQALAEER</sequence>
<dbReference type="Gene3D" id="3.40.50.12780">
    <property type="entry name" value="N-terminal domain of ligase-like"/>
    <property type="match status" value="1"/>
</dbReference>
<feature type="region of interest" description="Disordered" evidence="5">
    <location>
        <begin position="570"/>
        <end position="589"/>
    </location>
</feature>
<dbReference type="GO" id="GO:0005886">
    <property type="term" value="C:plasma membrane"/>
    <property type="evidence" value="ECO:0007669"/>
    <property type="project" value="TreeGrafter"/>
</dbReference>
<dbReference type="Pfam" id="PF00668">
    <property type="entry name" value="Condensation"/>
    <property type="match status" value="1"/>
</dbReference>
<evidence type="ECO:0000259" key="8">
    <source>
        <dbReference type="Pfam" id="PF23024"/>
    </source>
</evidence>
<proteinExistence type="inferred from homology"/>
<dbReference type="GO" id="GO:0070566">
    <property type="term" value="F:adenylyltransferase activity"/>
    <property type="evidence" value="ECO:0007669"/>
    <property type="project" value="TreeGrafter"/>
</dbReference>
<comment type="similarity">
    <text evidence="1">Belongs to the ATP-dependent AMP-binding enzyme family.</text>
</comment>
<accession>A0A6S6RWI4</accession>
<feature type="domain" description="AMP-binding enzyme C-terminal" evidence="8">
    <location>
        <begin position="457"/>
        <end position="564"/>
    </location>
</feature>
<feature type="domain" description="AMP-dependent synthetase/ligase" evidence="6">
    <location>
        <begin position="19"/>
        <end position="416"/>
    </location>
</feature>
<dbReference type="SUPFAM" id="SSF52777">
    <property type="entry name" value="CoA-dependent acyltransferases"/>
    <property type="match status" value="2"/>
</dbReference>
<dbReference type="Gene3D" id="3.30.559.30">
    <property type="entry name" value="Nonribosomal peptide synthetase, condensation domain"/>
    <property type="match status" value="1"/>
</dbReference>
<feature type="domain" description="Condensation" evidence="7">
    <location>
        <begin position="719"/>
        <end position="1034"/>
    </location>
</feature>
<evidence type="ECO:0000256" key="5">
    <source>
        <dbReference type="SAM" id="MobiDB-lite"/>
    </source>
</evidence>
<dbReference type="InterPro" id="IPR001242">
    <property type="entry name" value="Condensation_dom"/>
</dbReference>
<keyword evidence="3" id="KW-0276">Fatty acid metabolism</keyword>
<evidence type="ECO:0008006" key="10">
    <source>
        <dbReference type="Google" id="ProtNLM"/>
    </source>
</evidence>
<dbReference type="InterPro" id="IPR042099">
    <property type="entry name" value="ANL_N_sf"/>
</dbReference>
<gene>
    <name evidence="9" type="ORF">HELGO_WM28080</name>
</gene>
<dbReference type="SUPFAM" id="SSF47336">
    <property type="entry name" value="ACP-like"/>
    <property type="match status" value="1"/>
</dbReference>
<dbReference type="EMBL" id="CACVAT010000016">
    <property type="protein sequence ID" value="CAA6800332.1"/>
    <property type="molecule type" value="Genomic_DNA"/>
</dbReference>
<dbReference type="PANTHER" id="PTHR22754:SF32">
    <property type="entry name" value="DISCO-INTERACTING PROTEIN 2"/>
    <property type="match status" value="1"/>
</dbReference>
<dbReference type="InterPro" id="IPR025110">
    <property type="entry name" value="AMP-bd_C"/>
</dbReference>
<dbReference type="FunFam" id="3.40.50.12780:FF:000013">
    <property type="entry name" value="Long-chain-fatty-acid--AMP ligase FadD32"/>
    <property type="match status" value="1"/>
</dbReference>
<dbReference type="GO" id="GO:0016874">
    <property type="term" value="F:ligase activity"/>
    <property type="evidence" value="ECO:0007669"/>
    <property type="project" value="UniProtKB-KW"/>
</dbReference>
<evidence type="ECO:0000259" key="7">
    <source>
        <dbReference type="Pfam" id="PF00668"/>
    </source>
</evidence>
<dbReference type="SUPFAM" id="SSF56801">
    <property type="entry name" value="Acetyl-CoA synthetase-like"/>
    <property type="match status" value="1"/>
</dbReference>
<evidence type="ECO:0000256" key="3">
    <source>
        <dbReference type="ARBA" id="ARBA00022832"/>
    </source>
</evidence>
<dbReference type="InterPro" id="IPR000873">
    <property type="entry name" value="AMP-dep_synth/lig_dom"/>
</dbReference>
<keyword evidence="2" id="KW-0436">Ligase</keyword>
<organism evidence="9">
    <name type="scientific">uncultured Thiotrichaceae bacterium</name>
    <dbReference type="NCBI Taxonomy" id="298394"/>
    <lineage>
        <taxon>Bacteria</taxon>
        <taxon>Pseudomonadati</taxon>
        <taxon>Pseudomonadota</taxon>
        <taxon>Gammaproteobacteria</taxon>
        <taxon>Thiotrichales</taxon>
        <taxon>Thiotrichaceae</taxon>
        <taxon>environmental samples</taxon>
    </lineage>
</organism>
<dbReference type="InterPro" id="IPR045851">
    <property type="entry name" value="AMP-bd_C_sf"/>
</dbReference>
<evidence type="ECO:0000256" key="1">
    <source>
        <dbReference type="ARBA" id="ARBA00006432"/>
    </source>
</evidence>
<evidence type="ECO:0000313" key="9">
    <source>
        <dbReference type="EMBL" id="CAA6800332.1"/>
    </source>
</evidence>
<dbReference type="PANTHER" id="PTHR22754">
    <property type="entry name" value="DISCO-INTERACTING PROTEIN 2 DIP2 -RELATED"/>
    <property type="match status" value="1"/>
</dbReference>
<dbReference type="Gene3D" id="3.30.300.30">
    <property type="match status" value="1"/>
</dbReference>